<organism evidence="7 8">
    <name type="scientific">Aspergillus ellipticus CBS 707.79</name>
    <dbReference type="NCBI Taxonomy" id="1448320"/>
    <lineage>
        <taxon>Eukaryota</taxon>
        <taxon>Fungi</taxon>
        <taxon>Dikarya</taxon>
        <taxon>Ascomycota</taxon>
        <taxon>Pezizomycotina</taxon>
        <taxon>Eurotiomycetes</taxon>
        <taxon>Eurotiomycetidae</taxon>
        <taxon>Eurotiales</taxon>
        <taxon>Aspergillaceae</taxon>
        <taxon>Aspergillus</taxon>
        <taxon>Aspergillus subgen. Circumdati</taxon>
    </lineage>
</organism>
<keyword evidence="4" id="KW-0539">Nucleus</keyword>
<evidence type="ECO:0000256" key="4">
    <source>
        <dbReference type="ARBA" id="ARBA00023242"/>
    </source>
</evidence>
<proteinExistence type="predicted"/>
<dbReference type="InterPro" id="IPR001138">
    <property type="entry name" value="Zn2Cys6_DnaBD"/>
</dbReference>
<evidence type="ECO:0000313" key="7">
    <source>
        <dbReference type="EMBL" id="PYH91012.1"/>
    </source>
</evidence>
<accession>A0A319EJ77</accession>
<dbReference type="GO" id="GO:0000981">
    <property type="term" value="F:DNA-binding transcription factor activity, RNA polymerase II-specific"/>
    <property type="evidence" value="ECO:0007669"/>
    <property type="project" value="InterPro"/>
</dbReference>
<dbReference type="InterPro" id="IPR036864">
    <property type="entry name" value="Zn2-C6_fun-type_DNA-bd_sf"/>
</dbReference>
<keyword evidence="2" id="KW-0238">DNA-binding</keyword>
<dbReference type="Proteomes" id="UP000247810">
    <property type="component" value="Unassembled WGS sequence"/>
</dbReference>
<dbReference type="GO" id="GO:0009893">
    <property type="term" value="P:positive regulation of metabolic process"/>
    <property type="evidence" value="ECO:0007669"/>
    <property type="project" value="UniProtKB-ARBA"/>
</dbReference>
<protein>
    <recommendedName>
        <fullName evidence="6">Zn(2)-C6 fungal-type domain-containing protein</fullName>
    </recommendedName>
</protein>
<dbReference type="GO" id="GO:0003677">
    <property type="term" value="F:DNA binding"/>
    <property type="evidence" value="ECO:0007669"/>
    <property type="project" value="UniProtKB-KW"/>
</dbReference>
<dbReference type="CDD" id="cd00067">
    <property type="entry name" value="GAL4"/>
    <property type="match status" value="1"/>
</dbReference>
<dbReference type="EMBL" id="KZ825960">
    <property type="protein sequence ID" value="PYH91012.1"/>
    <property type="molecule type" value="Genomic_DNA"/>
</dbReference>
<dbReference type="SUPFAM" id="SSF57701">
    <property type="entry name" value="Zn2/Cys6 DNA-binding domain"/>
    <property type="match status" value="1"/>
</dbReference>
<reference evidence="7 8" key="1">
    <citation type="submission" date="2018-02" db="EMBL/GenBank/DDBJ databases">
        <title>The genomes of Aspergillus section Nigri reveals drivers in fungal speciation.</title>
        <authorList>
            <consortium name="DOE Joint Genome Institute"/>
            <person name="Vesth T.C."/>
            <person name="Nybo J."/>
            <person name="Theobald S."/>
            <person name="Brandl J."/>
            <person name="Frisvad J.C."/>
            <person name="Nielsen K.F."/>
            <person name="Lyhne E.K."/>
            <person name="Kogle M.E."/>
            <person name="Kuo A."/>
            <person name="Riley R."/>
            <person name="Clum A."/>
            <person name="Nolan M."/>
            <person name="Lipzen A."/>
            <person name="Salamov A."/>
            <person name="Henrissat B."/>
            <person name="Wiebenga A."/>
            <person name="De vries R.P."/>
            <person name="Grigoriev I.V."/>
            <person name="Mortensen U.H."/>
            <person name="Andersen M.R."/>
            <person name="Baker S.E."/>
        </authorList>
    </citation>
    <scope>NUCLEOTIDE SEQUENCE [LARGE SCALE GENOMIC DNA]</scope>
    <source>
        <strain evidence="7 8">CBS 707.79</strain>
    </source>
</reference>
<evidence type="ECO:0000256" key="3">
    <source>
        <dbReference type="ARBA" id="ARBA00023163"/>
    </source>
</evidence>
<dbReference type="OrthoDB" id="4356994at2759"/>
<evidence type="ECO:0000256" key="5">
    <source>
        <dbReference type="SAM" id="MobiDB-lite"/>
    </source>
</evidence>
<keyword evidence="8" id="KW-1185">Reference proteome</keyword>
<sequence>MFGGFPCNNGAPNNPEYVDLSRNFTMDPRNHAFLPCDLCQARKLKCNGDLYGCASCRATSNACTYRSSPAFTSPSSLCQRPAWSVPDFSAPPPAKRHQTGHPGNVNIRPAPSAVPAFAAPSMMPRPPPLDLNSRTPMPITPPGAAFINPPQDWAEFCNMNPKPYQGLNINLGATAPCPSMMPSLMPSLPLLPCSSPSSPSTASSVTEESDSECSSLALTTPANATPQNPLDNRYRRCECVRSLADTLEKISPGDIDISKSIEDTAEVDEMLRDLHECVETCKRVVACSLCNVCIRNSMLVITVFQQLLRLSSDLCHHALIAQKKSKAAPPRPVSSDGSQSPGEGIARYQVQVATVCLQFIHGLVGMHLKHVHQFLGILRHRFGKKAKASKVLEEVIRSAHKIDEMLDEFKANETANLSQGRDK</sequence>
<dbReference type="VEuPathDB" id="FungiDB:BO71DRAFT_386542"/>
<evidence type="ECO:0000259" key="6">
    <source>
        <dbReference type="PROSITE" id="PS50048"/>
    </source>
</evidence>
<evidence type="ECO:0000256" key="1">
    <source>
        <dbReference type="ARBA" id="ARBA00023015"/>
    </source>
</evidence>
<name>A0A319EJ77_9EURO</name>
<keyword evidence="3" id="KW-0804">Transcription</keyword>
<feature type="compositionally biased region" description="Polar residues" evidence="5">
    <location>
        <begin position="201"/>
        <end position="229"/>
    </location>
</feature>
<keyword evidence="1" id="KW-0805">Transcription regulation</keyword>
<evidence type="ECO:0000256" key="2">
    <source>
        <dbReference type="ARBA" id="ARBA00023125"/>
    </source>
</evidence>
<feature type="domain" description="Zn(2)-C6 fungal-type" evidence="6">
    <location>
        <begin position="35"/>
        <end position="65"/>
    </location>
</feature>
<evidence type="ECO:0000313" key="8">
    <source>
        <dbReference type="Proteomes" id="UP000247810"/>
    </source>
</evidence>
<dbReference type="STRING" id="1448320.A0A319EJ77"/>
<dbReference type="AlphaFoldDB" id="A0A319EJ77"/>
<dbReference type="GO" id="GO:0008270">
    <property type="term" value="F:zinc ion binding"/>
    <property type="evidence" value="ECO:0007669"/>
    <property type="project" value="InterPro"/>
</dbReference>
<dbReference type="PROSITE" id="PS50048">
    <property type="entry name" value="ZN2_CY6_FUNGAL_2"/>
    <property type="match status" value="1"/>
</dbReference>
<gene>
    <name evidence="7" type="ORF">BO71DRAFT_386542</name>
</gene>
<dbReference type="Pfam" id="PF00172">
    <property type="entry name" value="Zn_clus"/>
    <property type="match status" value="1"/>
</dbReference>
<feature type="region of interest" description="Disordered" evidence="5">
    <location>
        <begin position="192"/>
        <end position="229"/>
    </location>
</feature>
<dbReference type="Gene3D" id="4.10.240.10">
    <property type="entry name" value="Zn(2)-C6 fungal-type DNA-binding domain"/>
    <property type="match status" value="1"/>
</dbReference>